<dbReference type="InterPro" id="IPR045932">
    <property type="entry name" value="DUF6352"/>
</dbReference>
<dbReference type="RefSeq" id="WP_184082185.1">
    <property type="nucleotide sequence ID" value="NZ_JACHIJ010000001.1"/>
</dbReference>
<comment type="caution">
    <text evidence="1">The sequence shown here is derived from an EMBL/GenBank/DDBJ whole genome shotgun (WGS) entry which is preliminary data.</text>
</comment>
<accession>A0A840MXG7</accession>
<dbReference type="AlphaFoldDB" id="A0A840MXG7"/>
<dbReference type="Pfam" id="PF19879">
    <property type="entry name" value="DUF6352"/>
    <property type="match status" value="1"/>
</dbReference>
<sequence>MREFWVASGHHLTRRADHGGLIATPELIMAYLARPELMPPDDACDAERNLHAGLLADPLRPVSKADIAALADADARENWTFMTTFRDRLLAAPSLEAVYVSLARKGATDLPPIFLSQLCHLILRNALEGCDDPYILRAAELFYRSQKATIHDGALLLADAEVVEAQHYAQHDLHSSPLTAILQPQAFGEMDVMDDANAWTYWSRSDAHAMVMNLGGNPKARDALCRVIERWIAHLLGVAVKAETVASIEDRDWRWFVGLDSEGTRIGNALWNGDTPGSDEAGRIVALMRLTFEDVRFVDERVGNKPVYLILAMDADKIVRLKPQNLVAGLPLASTANVT</sequence>
<organism evidence="1 2">
    <name type="scientific">Afipia massiliensis</name>
    <dbReference type="NCBI Taxonomy" id="211460"/>
    <lineage>
        <taxon>Bacteria</taxon>
        <taxon>Pseudomonadati</taxon>
        <taxon>Pseudomonadota</taxon>
        <taxon>Alphaproteobacteria</taxon>
        <taxon>Hyphomicrobiales</taxon>
        <taxon>Nitrobacteraceae</taxon>
        <taxon>Afipia</taxon>
    </lineage>
</organism>
<evidence type="ECO:0000313" key="2">
    <source>
        <dbReference type="Proteomes" id="UP000521227"/>
    </source>
</evidence>
<protein>
    <submittedName>
        <fullName evidence="1">Uncharacterized protein</fullName>
    </submittedName>
</protein>
<reference evidence="1 2" key="1">
    <citation type="submission" date="2020-08" db="EMBL/GenBank/DDBJ databases">
        <title>Genomic Encyclopedia of Type Strains, Phase IV (KMG-IV): sequencing the most valuable type-strain genomes for metagenomic binning, comparative biology and taxonomic classification.</title>
        <authorList>
            <person name="Goeker M."/>
        </authorList>
    </citation>
    <scope>NUCLEOTIDE SEQUENCE [LARGE SCALE GENOMIC DNA]</scope>
    <source>
        <strain evidence="1 2">DSM 17498</strain>
    </source>
</reference>
<evidence type="ECO:0000313" key="1">
    <source>
        <dbReference type="EMBL" id="MBB5050351.1"/>
    </source>
</evidence>
<proteinExistence type="predicted"/>
<name>A0A840MXG7_9BRAD</name>
<dbReference type="Proteomes" id="UP000521227">
    <property type="component" value="Unassembled WGS sequence"/>
</dbReference>
<dbReference type="EMBL" id="JACHIJ010000001">
    <property type="protein sequence ID" value="MBB5050351.1"/>
    <property type="molecule type" value="Genomic_DNA"/>
</dbReference>
<gene>
    <name evidence="1" type="ORF">HNQ36_000299</name>
</gene>